<reference evidence="1 2" key="1">
    <citation type="journal article" date="2015" name="Genome Announc.">
        <title>Genome Sequence of a Sulfate-Reducing Thermophilic Bacterium, Thermodesulfobacterium commune DSM 2178T (Phylum Thermodesulfobacteria).</title>
        <authorList>
            <person name="Bhatnagar S."/>
            <person name="Badger J.H."/>
            <person name="Madupu R."/>
            <person name="Khouri H.M."/>
            <person name="O'Connor E.M."/>
            <person name="Robb F.T."/>
            <person name="Ward N.L."/>
            <person name="Eisen J.A."/>
        </authorList>
    </citation>
    <scope>NUCLEOTIDE SEQUENCE [LARGE SCALE GENOMIC DNA]</scope>
    <source>
        <strain evidence="1 2">DSM 2178</strain>
    </source>
</reference>
<evidence type="ECO:0000313" key="1">
    <source>
        <dbReference type="EMBL" id="AIH04282.1"/>
    </source>
</evidence>
<accession>A0A075WZY6</accession>
<dbReference type="STRING" id="289377.HL41_05710"/>
<dbReference type="RefSeq" id="WP_038060232.1">
    <property type="nucleotide sequence ID" value="NZ_CP008796.1"/>
</dbReference>
<dbReference type="eggNOG" id="COG0739">
    <property type="taxonomic scope" value="Bacteria"/>
</dbReference>
<evidence type="ECO:0000313" key="2">
    <source>
        <dbReference type="Proteomes" id="UP000028481"/>
    </source>
</evidence>
<proteinExistence type="predicted"/>
<dbReference type="KEGG" id="tcm:HL41_05710"/>
<protein>
    <submittedName>
        <fullName evidence="1">Uncharacterized protein</fullName>
    </submittedName>
</protein>
<dbReference type="OrthoDB" id="9813872at2"/>
<dbReference type="PaxDb" id="289377-HL41_05710"/>
<dbReference type="Proteomes" id="UP000028481">
    <property type="component" value="Chromosome"/>
</dbReference>
<dbReference type="AlphaFoldDB" id="A0A075WZY6"/>
<name>A0A075WZY6_9BACT</name>
<dbReference type="EMBL" id="CP008796">
    <property type="protein sequence ID" value="AIH04282.1"/>
    <property type="molecule type" value="Genomic_DNA"/>
</dbReference>
<organism evidence="1 2">
    <name type="scientific">Thermodesulfobacterium commune DSM 2178</name>
    <dbReference type="NCBI Taxonomy" id="289377"/>
    <lineage>
        <taxon>Bacteria</taxon>
        <taxon>Pseudomonadati</taxon>
        <taxon>Thermodesulfobacteriota</taxon>
        <taxon>Thermodesulfobacteria</taxon>
        <taxon>Thermodesulfobacteriales</taxon>
        <taxon>Thermodesulfobacteriaceae</taxon>
        <taxon>Thermodesulfobacterium</taxon>
    </lineage>
</organism>
<keyword evidence="2" id="KW-1185">Reference proteome</keyword>
<sequence length="208" mass="24262">MKYRKILTLLGCLILIFSKNNVLCLPTQDLKLKDIERRLTDIEQTKKEILREYLKLFIRNHHISYLKDEYPLNRFLEKTLLKKIIQLNQERLRLETKKAELINMYLFNKKIISQVINPVSGEAINPGEYSFKLTPPVFIRAPISGMITNIKYLSEGIMVKVENEKCSVSMFPLSSIRIDLGEKVVMKEILGEVKNNNFLRAKIKCSSE</sequence>
<dbReference type="HOGENOM" id="CLU_1320359_0_0_0"/>
<gene>
    <name evidence="1" type="ORF">HL41_05710</name>
</gene>